<evidence type="ECO:0000256" key="5">
    <source>
        <dbReference type="ARBA" id="ARBA00022833"/>
    </source>
</evidence>
<dbReference type="Pfam" id="PF16953">
    <property type="entry name" value="PRORP"/>
    <property type="match status" value="1"/>
</dbReference>
<keyword evidence="4" id="KW-0378">Hydrolase</keyword>
<sequence length="516" mass="60413">MAARKSYAYCLCYLQRAPAKSFPIRRSLIPPFRHFSKKTPQFFLNKRLKYFFNKAKEDIPSLDSSSYLSYFKDLFGEVKLSGGHQQSMKFFAIQILNISKKPDFLKALKEFLENDGNKLTASFLSRFMVLYSETDALDKKEVVQNTYLQIDNPTFCLNNGFIATAFAQVDDWAKCEELLDLCDIALDTGMVHSPTIVNIYSNVLMVAIKQNNPEQFFLILKRLMSKFNELPTEKVISAYFTRCKKKKSLFNAVDLLELIKGSKWIAREETEKTIYHYFHENCSVCNHRLEENEITNEEFQTLREIYYKKVIQGTNIFRTTTKEELMTFEKFMHKHGPFDVICDGLNINHVLNQTVEYKGSQLIDFLNLFENKKILVILRESCSEMMQILSGYKGPNTVAYFIADHLSKDDIFFTYGAFLSGKDAIIVSNDFLRDAMARLLELSPQFHKWQLLNHIKYHYDGNEFQLRKPVIHKHQLAKDENGWHIPYVLQNIPVRDYGTNYHPVFHICLRRKKDKD</sequence>
<evidence type="ECO:0000259" key="8">
    <source>
        <dbReference type="Pfam" id="PF16953"/>
    </source>
</evidence>
<comment type="caution">
    <text evidence="9">The sequence shown here is derived from an EMBL/GenBank/DDBJ whole genome shotgun (WGS) entry which is preliminary data.</text>
</comment>
<organism evidence="9 10">
    <name type="scientific">Tegillarca granosa</name>
    <name type="common">Malaysian cockle</name>
    <name type="synonym">Anadara granosa</name>
    <dbReference type="NCBI Taxonomy" id="220873"/>
    <lineage>
        <taxon>Eukaryota</taxon>
        <taxon>Metazoa</taxon>
        <taxon>Spiralia</taxon>
        <taxon>Lophotrochozoa</taxon>
        <taxon>Mollusca</taxon>
        <taxon>Bivalvia</taxon>
        <taxon>Autobranchia</taxon>
        <taxon>Pteriomorphia</taxon>
        <taxon>Arcoida</taxon>
        <taxon>Arcoidea</taxon>
        <taxon>Arcidae</taxon>
        <taxon>Tegillarca</taxon>
    </lineage>
</organism>
<reference evidence="9 10" key="1">
    <citation type="submission" date="2022-12" db="EMBL/GenBank/DDBJ databases">
        <title>Chromosome-level genome of Tegillarca granosa.</title>
        <authorList>
            <person name="Kim J."/>
        </authorList>
    </citation>
    <scope>NUCLEOTIDE SEQUENCE [LARGE SCALE GENOMIC DNA]</scope>
    <source>
        <strain evidence="9">Teg-2019</strain>
        <tissue evidence="9">Adductor muscle</tissue>
    </source>
</reference>
<gene>
    <name evidence="9" type="ORF">KUTeg_013548</name>
</gene>
<evidence type="ECO:0000256" key="2">
    <source>
        <dbReference type="ARBA" id="ARBA00007626"/>
    </source>
</evidence>
<protein>
    <recommendedName>
        <fullName evidence="8">PRORP domain-containing protein</fullName>
    </recommendedName>
</protein>
<keyword evidence="10" id="KW-1185">Reference proteome</keyword>
<feature type="domain" description="PRORP" evidence="8">
    <location>
        <begin position="281"/>
        <end position="497"/>
    </location>
</feature>
<dbReference type="InterPro" id="IPR031595">
    <property type="entry name" value="PRORP_C"/>
</dbReference>
<dbReference type="PANTHER" id="PTHR13547">
    <property type="match status" value="1"/>
</dbReference>
<evidence type="ECO:0000256" key="6">
    <source>
        <dbReference type="ARBA" id="ARBA00022946"/>
    </source>
</evidence>
<comment type="subcellular location">
    <subcellularLocation>
        <location evidence="1">Mitochondrion</location>
    </subcellularLocation>
</comment>
<evidence type="ECO:0000256" key="3">
    <source>
        <dbReference type="ARBA" id="ARBA00022723"/>
    </source>
</evidence>
<keyword evidence="7" id="KW-0496">Mitochondrion</keyword>
<dbReference type="Gene3D" id="3.40.50.11980">
    <property type="match status" value="1"/>
</dbReference>
<evidence type="ECO:0000256" key="4">
    <source>
        <dbReference type="ARBA" id="ARBA00022801"/>
    </source>
</evidence>
<evidence type="ECO:0000313" key="9">
    <source>
        <dbReference type="EMBL" id="KAJ8308674.1"/>
    </source>
</evidence>
<evidence type="ECO:0000313" key="10">
    <source>
        <dbReference type="Proteomes" id="UP001217089"/>
    </source>
</evidence>
<accession>A0ABQ9EU08</accession>
<comment type="similarity">
    <text evidence="2">Belongs to the PPR family. P subfamily.</text>
</comment>
<keyword evidence="6" id="KW-0809">Transit peptide</keyword>
<proteinExistence type="inferred from homology"/>
<evidence type="ECO:0000256" key="7">
    <source>
        <dbReference type="ARBA" id="ARBA00023128"/>
    </source>
</evidence>
<evidence type="ECO:0000256" key="1">
    <source>
        <dbReference type="ARBA" id="ARBA00004173"/>
    </source>
</evidence>
<dbReference type="Proteomes" id="UP001217089">
    <property type="component" value="Unassembled WGS sequence"/>
</dbReference>
<name>A0ABQ9EU08_TEGGR</name>
<dbReference type="PANTHER" id="PTHR13547:SF1">
    <property type="entry name" value="MITOCHONDRIAL RIBONUCLEASE P CATALYTIC SUBUNIT"/>
    <property type="match status" value="1"/>
</dbReference>
<keyword evidence="5" id="KW-0862">Zinc</keyword>
<dbReference type="EMBL" id="JARBDR010000657">
    <property type="protein sequence ID" value="KAJ8308674.1"/>
    <property type="molecule type" value="Genomic_DNA"/>
</dbReference>
<keyword evidence="3" id="KW-0479">Metal-binding</keyword>